<keyword evidence="1" id="KW-0812">Transmembrane</keyword>
<feature type="transmembrane region" description="Helical" evidence="1">
    <location>
        <begin position="22"/>
        <end position="44"/>
    </location>
</feature>
<dbReference type="EMBL" id="CP120863">
    <property type="protein sequence ID" value="WFE89618.1"/>
    <property type="molecule type" value="Genomic_DNA"/>
</dbReference>
<sequence>MTSAQGATGFGDPENPATVPVAARWLGGTGAIPFAGLAFLCVFAPESWSNWAAQAIAFYGAVILSFLGGIQWGLAISNTGATDNQVTRLTLSVVPSLIAWAGLLLPLSAGLLVMVAAFALVLYQDVAASRSGDAPSWYPKLRMPLSLVVMASLLVGLMGTLI</sequence>
<dbReference type="PANTHER" id="PTHR15887:SF1">
    <property type="entry name" value="TRANSMEMBRANE PROTEIN 69"/>
    <property type="match status" value="1"/>
</dbReference>
<keyword evidence="1" id="KW-0472">Membrane</keyword>
<dbReference type="Pfam" id="PF11911">
    <property type="entry name" value="DUF3429"/>
    <property type="match status" value="1"/>
</dbReference>
<gene>
    <name evidence="2" type="ORF">K1718_26270</name>
</gene>
<proteinExistence type="predicted"/>
<feature type="transmembrane region" description="Helical" evidence="1">
    <location>
        <begin position="97"/>
        <end position="123"/>
    </location>
</feature>
<keyword evidence="3" id="KW-1185">Reference proteome</keyword>
<dbReference type="PANTHER" id="PTHR15887">
    <property type="entry name" value="TRANSMEMBRANE PROTEIN 69"/>
    <property type="match status" value="1"/>
</dbReference>
<feature type="transmembrane region" description="Helical" evidence="1">
    <location>
        <begin position="144"/>
        <end position="161"/>
    </location>
</feature>
<name>A0ABY8F2A3_9HYPH</name>
<evidence type="ECO:0000313" key="2">
    <source>
        <dbReference type="EMBL" id="WFE89618.1"/>
    </source>
</evidence>
<reference evidence="2 3" key="1">
    <citation type="submission" date="2023-03" db="EMBL/GenBank/DDBJ databases">
        <title>Roseibium porphyridii sp. nov. and Roseibium rhodosorbium sp. nov. isolated from marine algae, Porphyridium cruentum and Rhodosorus marinus, respectively.</title>
        <authorList>
            <person name="Lee M.W."/>
            <person name="Choi B.J."/>
            <person name="Lee J.K."/>
            <person name="Choi D.G."/>
            <person name="Baek J.H."/>
            <person name="Bayburt H."/>
            <person name="Kim J.M."/>
            <person name="Han D.M."/>
            <person name="Kim K.H."/>
            <person name="Jeon C.O."/>
        </authorList>
    </citation>
    <scope>NUCLEOTIDE SEQUENCE [LARGE SCALE GENOMIC DNA]</scope>
    <source>
        <strain evidence="2 3">KMA01</strain>
    </source>
</reference>
<dbReference type="InterPro" id="IPR021836">
    <property type="entry name" value="DUF3429"/>
</dbReference>
<dbReference type="RefSeq" id="WP_265680278.1">
    <property type="nucleotide sequence ID" value="NZ_CP120863.1"/>
</dbReference>
<protein>
    <submittedName>
        <fullName evidence="2">DUF3429 domain-containing protein</fullName>
    </submittedName>
</protein>
<organism evidence="2 3">
    <name type="scientific">Roseibium porphyridii</name>
    <dbReference type="NCBI Taxonomy" id="2866279"/>
    <lineage>
        <taxon>Bacteria</taxon>
        <taxon>Pseudomonadati</taxon>
        <taxon>Pseudomonadota</taxon>
        <taxon>Alphaproteobacteria</taxon>
        <taxon>Hyphomicrobiales</taxon>
        <taxon>Stappiaceae</taxon>
        <taxon>Roseibium</taxon>
    </lineage>
</organism>
<evidence type="ECO:0000256" key="1">
    <source>
        <dbReference type="SAM" id="Phobius"/>
    </source>
</evidence>
<feature type="transmembrane region" description="Helical" evidence="1">
    <location>
        <begin position="56"/>
        <end position="77"/>
    </location>
</feature>
<keyword evidence="1" id="KW-1133">Transmembrane helix</keyword>
<evidence type="ECO:0000313" key="3">
    <source>
        <dbReference type="Proteomes" id="UP001209803"/>
    </source>
</evidence>
<accession>A0ABY8F2A3</accession>
<dbReference type="Proteomes" id="UP001209803">
    <property type="component" value="Chromosome"/>
</dbReference>